<feature type="signal peptide" evidence="1">
    <location>
        <begin position="1"/>
        <end position="21"/>
    </location>
</feature>
<evidence type="ECO:0000313" key="3">
    <source>
        <dbReference type="Proteomes" id="UP000254282"/>
    </source>
</evidence>
<dbReference type="AlphaFoldDB" id="A0A376C2Q0"/>
<dbReference type="RefSeq" id="WP_146028644.1">
    <property type="nucleotide sequence ID" value="NZ_UFVR01000002.1"/>
</dbReference>
<proteinExistence type="predicted"/>
<name>A0A376C2Q0_9FLAO</name>
<evidence type="ECO:0000313" key="2">
    <source>
        <dbReference type="EMBL" id="STA63144.1"/>
    </source>
</evidence>
<keyword evidence="1" id="KW-0732">Signal</keyword>
<reference evidence="2 3" key="1">
    <citation type="submission" date="2018-06" db="EMBL/GenBank/DDBJ databases">
        <authorList>
            <consortium name="Pathogen Informatics"/>
            <person name="Doyle S."/>
        </authorList>
    </citation>
    <scope>NUCLEOTIDE SEQUENCE [LARGE SCALE GENOMIC DNA]</scope>
    <source>
        <strain evidence="2 3">NCTC13532</strain>
    </source>
</reference>
<feature type="chain" id="PRO_5016631995" evidence="1">
    <location>
        <begin position="22"/>
        <end position="232"/>
    </location>
</feature>
<sequence length="232" mass="25996">MKKVFKSACLSLVFASSMFFSQSIGEMHNKVLETYYAEYGYDALKKNDDVSLLTERIFNIYKESYPRQTGNTTVDQVKAPIVDFFNGNQLAGFSYLPKVHTTMDSFVKSGKISENYSNFILDIVDNNYDLVTCNSKIEEYKKNHKMSAEETTMLADFEDVLQYSSRFWEAQDPASNTNVTAKYKCKPSHQRMIGDAWGAIMGAALGGFAKFSSVIISSAIQHGQDSVGGGCW</sequence>
<organism evidence="2 3">
    <name type="scientific">Chryseobacterium indoltheticum</name>
    <dbReference type="NCBI Taxonomy" id="254"/>
    <lineage>
        <taxon>Bacteria</taxon>
        <taxon>Pseudomonadati</taxon>
        <taxon>Bacteroidota</taxon>
        <taxon>Flavobacteriia</taxon>
        <taxon>Flavobacteriales</taxon>
        <taxon>Weeksellaceae</taxon>
        <taxon>Chryseobacterium group</taxon>
        <taxon>Chryseobacterium</taxon>
    </lineage>
</organism>
<protein>
    <submittedName>
        <fullName evidence="2">Uncharacterized protein</fullName>
    </submittedName>
</protein>
<accession>A0A376C2Q0</accession>
<dbReference type="EMBL" id="UFVR01000002">
    <property type="protein sequence ID" value="STA63144.1"/>
    <property type="molecule type" value="Genomic_DNA"/>
</dbReference>
<gene>
    <name evidence="2" type="ORF">NCTC13532_00026</name>
</gene>
<evidence type="ECO:0000256" key="1">
    <source>
        <dbReference type="SAM" id="SignalP"/>
    </source>
</evidence>
<dbReference type="Proteomes" id="UP000254282">
    <property type="component" value="Unassembled WGS sequence"/>
</dbReference>